<reference evidence="1 2" key="1">
    <citation type="journal article" date="2005" name="PLoS Biol.">
        <title>The genomes of Oryza sativa: a history of duplications.</title>
        <authorList>
            <person name="Yu J."/>
            <person name="Wang J."/>
            <person name="Lin W."/>
            <person name="Li S."/>
            <person name="Li H."/>
            <person name="Zhou J."/>
            <person name="Ni P."/>
            <person name="Dong W."/>
            <person name="Hu S."/>
            <person name="Zeng C."/>
            <person name="Zhang J."/>
            <person name="Zhang Y."/>
            <person name="Li R."/>
            <person name="Xu Z."/>
            <person name="Li S."/>
            <person name="Li X."/>
            <person name="Zheng H."/>
            <person name="Cong L."/>
            <person name="Lin L."/>
            <person name="Yin J."/>
            <person name="Geng J."/>
            <person name="Li G."/>
            <person name="Shi J."/>
            <person name="Liu J."/>
            <person name="Lv H."/>
            <person name="Li J."/>
            <person name="Wang J."/>
            <person name="Deng Y."/>
            <person name="Ran L."/>
            <person name="Shi X."/>
            <person name="Wang X."/>
            <person name="Wu Q."/>
            <person name="Li C."/>
            <person name="Ren X."/>
            <person name="Wang J."/>
            <person name="Wang X."/>
            <person name="Li D."/>
            <person name="Liu D."/>
            <person name="Zhang X."/>
            <person name="Ji Z."/>
            <person name="Zhao W."/>
            <person name="Sun Y."/>
            <person name="Zhang Z."/>
            <person name="Bao J."/>
            <person name="Han Y."/>
            <person name="Dong L."/>
            <person name="Ji J."/>
            <person name="Chen P."/>
            <person name="Wu S."/>
            <person name="Liu J."/>
            <person name="Xiao Y."/>
            <person name="Bu D."/>
            <person name="Tan J."/>
            <person name="Yang L."/>
            <person name="Ye C."/>
            <person name="Zhang J."/>
            <person name="Xu J."/>
            <person name="Zhou Y."/>
            <person name="Yu Y."/>
            <person name="Zhang B."/>
            <person name="Zhuang S."/>
            <person name="Wei H."/>
            <person name="Liu B."/>
            <person name="Lei M."/>
            <person name="Yu H."/>
            <person name="Li Y."/>
            <person name="Xu H."/>
            <person name="Wei S."/>
            <person name="He X."/>
            <person name="Fang L."/>
            <person name="Zhang Z."/>
            <person name="Zhang Y."/>
            <person name="Huang X."/>
            <person name="Su Z."/>
            <person name="Tong W."/>
            <person name="Li J."/>
            <person name="Tong Z."/>
            <person name="Li S."/>
            <person name="Ye J."/>
            <person name="Wang L."/>
            <person name="Fang L."/>
            <person name="Lei T."/>
            <person name="Chen C."/>
            <person name="Chen H."/>
            <person name="Xu Z."/>
            <person name="Li H."/>
            <person name="Huang H."/>
            <person name="Zhang F."/>
            <person name="Xu H."/>
            <person name="Li N."/>
            <person name="Zhao C."/>
            <person name="Li S."/>
            <person name="Dong L."/>
            <person name="Huang Y."/>
            <person name="Li L."/>
            <person name="Xi Y."/>
            <person name="Qi Q."/>
            <person name="Li W."/>
            <person name="Zhang B."/>
            <person name="Hu W."/>
            <person name="Zhang Y."/>
            <person name="Tian X."/>
            <person name="Jiao Y."/>
            <person name="Liang X."/>
            <person name="Jin J."/>
            <person name="Gao L."/>
            <person name="Zheng W."/>
            <person name="Hao B."/>
            <person name="Liu S."/>
            <person name="Wang W."/>
            <person name="Yuan L."/>
            <person name="Cao M."/>
            <person name="McDermott J."/>
            <person name="Samudrala R."/>
            <person name="Wang J."/>
            <person name="Wong G.K."/>
            <person name="Yang H."/>
        </authorList>
    </citation>
    <scope>NUCLEOTIDE SEQUENCE [LARGE SCALE GENOMIC DNA]</scope>
    <source>
        <strain evidence="2">cv. 93-11</strain>
    </source>
</reference>
<accession>A2ZJ24</accession>
<dbReference type="HOGENOM" id="CLU_1752730_0_0_1"/>
<name>A2ZJ24_ORYSI</name>
<gene>
    <name evidence="1" type="ORF">OsI_37827</name>
</gene>
<proteinExistence type="predicted"/>
<keyword evidence="2" id="KW-1185">Reference proteome</keyword>
<dbReference type="Proteomes" id="UP000007015">
    <property type="component" value="Chromosome 12"/>
</dbReference>
<evidence type="ECO:0000313" key="2">
    <source>
        <dbReference type="Proteomes" id="UP000007015"/>
    </source>
</evidence>
<organism evidence="1 2">
    <name type="scientific">Oryza sativa subsp. indica</name>
    <name type="common">Rice</name>
    <dbReference type="NCBI Taxonomy" id="39946"/>
    <lineage>
        <taxon>Eukaryota</taxon>
        <taxon>Viridiplantae</taxon>
        <taxon>Streptophyta</taxon>
        <taxon>Embryophyta</taxon>
        <taxon>Tracheophyta</taxon>
        <taxon>Spermatophyta</taxon>
        <taxon>Magnoliopsida</taxon>
        <taxon>Liliopsida</taxon>
        <taxon>Poales</taxon>
        <taxon>Poaceae</taxon>
        <taxon>BOP clade</taxon>
        <taxon>Oryzoideae</taxon>
        <taxon>Oryzeae</taxon>
        <taxon>Oryzinae</taxon>
        <taxon>Oryza</taxon>
        <taxon>Oryza sativa</taxon>
    </lineage>
</organism>
<sequence length="149" mass="16656">MADKGLILLLHPYPSPFFIDRIPKKLPMVPGKMSRRRCLDGEYCSLEEQLRCLLFAQPPHRSVMDDSGASAGGLFGMPRGGVERGVEELGGEEQRMEDRGLAGSSTCQQARTQLLNEPYRVQWLVQCQALSCMEVEEEVRKEVEGGMRG</sequence>
<dbReference type="EMBL" id="CM000137">
    <property type="protein sequence ID" value="EAY82608.1"/>
    <property type="molecule type" value="Genomic_DNA"/>
</dbReference>
<dbReference type="AlphaFoldDB" id="A2ZJ24"/>
<evidence type="ECO:0000313" key="1">
    <source>
        <dbReference type="EMBL" id="EAY82608.1"/>
    </source>
</evidence>
<protein>
    <submittedName>
        <fullName evidence="1">Uncharacterized protein</fullName>
    </submittedName>
</protein>
<dbReference type="Gramene" id="BGIOSGA036450-TA">
    <property type="protein sequence ID" value="BGIOSGA036450-PA"/>
    <property type="gene ID" value="BGIOSGA036450"/>
</dbReference>